<evidence type="ECO:0000256" key="3">
    <source>
        <dbReference type="ARBA" id="ARBA00022729"/>
    </source>
</evidence>
<comment type="subcellular location">
    <subcellularLocation>
        <location evidence="1">Cell envelope</location>
    </subcellularLocation>
</comment>
<evidence type="ECO:0000256" key="4">
    <source>
        <dbReference type="SAM" id="SignalP"/>
    </source>
</evidence>
<organism evidence="6 7">
    <name type="scientific">Rhizobium rhizogenes NBRC 13257</name>
    <dbReference type="NCBI Taxonomy" id="1220581"/>
    <lineage>
        <taxon>Bacteria</taxon>
        <taxon>Pseudomonadati</taxon>
        <taxon>Pseudomonadota</taxon>
        <taxon>Alphaproteobacteria</taxon>
        <taxon>Hyphomicrobiales</taxon>
        <taxon>Rhizobiaceae</taxon>
        <taxon>Rhizobium/Agrobacterium group</taxon>
        <taxon>Rhizobium</taxon>
    </lineage>
</organism>
<proteinExistence type="inferred from homology"/>
<evidence type="ECO:0000256" key="2">
    <source>
        <dbReference type="ARBA" id="ARBA00007639"/>
    </source>
</evidence>
<dbReference type="GO" id="GO:0030313">
    <property type="term" value="C:cell envelope"/>
    <property type="evidence" value="ECO:0007669"/>
    <property type="project" value="UniProtKB-SubCell"/>
</dbReference>
<dbReference type="Proteomes" id="UP000026941">
    <property type="component" value="Unassembled WGS sequence"/>
</dbReference>
<dbReference type="GO" id="GO:0030246">
    <property type="term" value="F:carbohydrate binding"/>
    <property type="evidence" value="ECO:0007669"/>
    <property type="project" value="UniProtKB-ARBA"/>
</dbReference>
<dbReference type="SUPFAM" id="SSF53822">
    <property type="entry name" value="Periplasmic binding protein-like I"/>
    <property type="match status" value="1"/>
</dbReference>
<feature type="chain" id="PRO_5041712874" evidence="4">
    <location>
        <begin position="24"/>
        <end position="333"/>
    </location>
</feature>
<evidence type="ECO:0000259" key="5">
    <source>
        <dbReference type="Pfam" id="PF13407"/>
    </source>
</evidence>
<dbReference type="InterPro" id="IPR025997">
    <property type="entry name" value="SBP_2_dom"/>
</dbReference>
<dbReference type="InterPro" id="IPR028082">
    <property type="entry name" value="Peripla_BP_I"/>
</dbReference>
<comment type="caution">
    <text evidence="6">The sequence shown here is derived from an EMBL/GenBank/DDBJ whole genome shotgun (WGS) entry which is preliminary data.</text>
</comment>
<protein>
    <submittedName>
        <fullName evidence="6">ABC transporter substrate-binding protein</fullName>
    </submittedName>
</protein>
<accession>A0AA87U7T1</accession>
<comment type="similarity">
    <text evidence="2">Belongs to the bacterial solute-binding protein 2 family.</text>
</comment>
<feature type="signal peptide" evidence="4">
    <location>
        <begin position="1"/>
        <end position="23"/>
    </location>
</feature>
<dbReference type="AlphaFoldDB" id="A0AA87U7T1"/>
<dbReference type="Pfam" id="PF13407">
    <property type="entry name" value="Peripla_BP_4"/>
    <property type="match status" value="1"/>
</dbReference>
<sequence>MKAFAKLIAGVAVAAFSWSIALADVLDDGQNVQYYQDMQGKKVVFVPQAAGIDNVEGYITAMRKQAEALGYSIDVRDPNWNTDLGAQAISAAINEKPDVLVVMNQDVQSYARLLKQAMAAGIPVIQVQVKSQTTTDGYAGPEWYDVGYRNIKEAMETCSPKKGKSGKIAIIQGTPTNPANAYGMAALETLTAENPDIKVVSTQAGDWDATKAHGVASTVLKQNPDLCAYIGFWDGQDVGVAAAIKEAGLTGKVLLFSSGGGNQSSCEQVKNGSFDYYVSYDAAGQARDLNDAIKVVLQQKNAPGEKPFVFYSNVKIVTKETLTPTSCWSKKDF</sequence>
<dbReference type="PANTHER" id="PTHR46847">
    <property type="entry name" value="D-ALLOSE-BINDING PERIPLASMIC PROTEIN-RELATED"/>
    <property type="match status" value="1"/>
</dbReference>
<dbReference type="PANTHER" id="PTHR46847:SF1">
    <property type="entry name" value="D-ALLOSE-BINDING PERIPLASMIC PROTEIN-RELATED"/>
    <property type="match status" value="1"/>
</dbReference>
<gene>
    <name evidence="6" type="ORF">RRH01S_31_00090</name>
</gene>
<feature type="domain" description="Periplasmic binding protein" evidence="5">
    <location>
        <begin position="43"/>
        <end position="300"/>
    </location>
</feature>
<dbReference type="RefSeq" id="WP_042477607.1">
    <property type="nucleotide sequence ID" value="NZ_BAYX01000031.1"/>
</dbReference>
<evidence type="ECO:0000313" key="7">
    <source>
        <dbReference type="Proteomes" id="UP000026941"/>
    </source>
</evidence>
<dbReference type="EMBL" id="BAYX01000031">
    <property type="protein sequence ID" value="GAJ97077.1"/>
    <property type="molecule type" value="Genomic_DNA"/>
</dbReference>
<reference evidence="6 7" key="1">
    <citation type="submission" date="2014-05" db="EMBL/GenBank/DDBJ databases">
        <title>Whole genome shotgun sequence of Rhizobium rhizogenes NBRC 13257.</title>
        <authorList>
            <person name="Katano-Makiyama Y."/>
            <person name="Hosoyama A."/>
            <person name="Hashimoto M."/>
            <person name="Hosoyama Y."/>
            <person name="Noguchi M."/>
            <person name="Tsuchikane K."/>
            <person name="Kimura A."/>
            <person name="Ohji S."/>
            <person name="Ichikawa N."/>
            <person name="Yamazoe A."/>
            <person name="Fujita N."/>
        </authorList>
    </citation>
    <scope>NUCLEOTIDE SEQUENCE [LARGE SCALE GENOMIC DNA]</scope>
    <source>
        <strain evidence="6 7">NBRC 13257</strain>
    </source>
</reference>
<dbReference type="Gene3D" id="3.40.50.2300">
    <property type="match status" value="2"/>
</dbReference>
<dbReference type="CDD" id="cd01536">
    <property type="entry name" value="PBP1_ABC_sugar_binding-like"/>
    <property type="match status" value="1"/>
</dbReference>
<keyword evidence="3 4" id="KW-0732">Signal</keyword>
<evidence type="ECO:0000313" key="6">
    <source>
        <dbReference type="EMBL" id="GAJ97077.1"/>
    </source>
</evidence>
<name>A0AA87U7T1_RHIRH</name>
<evidence type="ECO:0000256" key="1">
    <source>
        <dbReference type="ARBA" id="ARBA00004196"/>
    </source>
</evidence>